<reference evidence="1" key="1">
    <citation type="submission" date="2020-02" db="EMBL/GenBank/DDBJ databases">
        <authorList>
            <person name="Meier V. D."/>
        </authorList>
    </citation>
    <scope>NUCLEOTIDE SEQUENCE</scope>
    <source>
        <strain evidence="1">AVDCRST_MAG08</strain>
    </source>
</reference>
<protein>
    <recommendedName>
        <fullName evidence="2">Transmembrane protein</fullName>
    </recommendedName>
</protein>
<proteinExistence type="predicted"/>
<sequence length="227" mass="25112">MIDIWSAAAVMAGPRAGAAEDWRAVYDFWFAPGLDDADLDTLRRRVEWWMGGGANAALPPFAPVLAAARAGRLEHWAATPLGRLSLIVVLDQFPRGLSAGTPDAYASDPEALRIAEDGLRNGHHAALARPWERMFSVLPLSHTEGAGHLERLDFVVALAEKIAREVPEHLRPLYEFSVSQARGHRDVIRRFGRYPHRNPVLGRASTPEEEAYLAKGDFVHQRRMPAG</sequence>
<dbReference type="InterPro" id="IPR011990">
    <property type="entry name" value="TPR-like_helical_dom_sf"/>
</dbReference>
<accession>A0A6J4H4J5</accession>
<evidence type="ECO:0000313" key="1">
    <source>
        <dbReference type="EMBL" id="CAA9212600.1"/>
    </source>
</evidence>
<dbReference type="Gene3D" id="1.20.58.320">
    <property type="entry name" value="TPR-like"/>
    <property type="match status" value="1"/>
</dbReference>
<dbReference type="EMBL" id="CADCTG010000021">
    <property type="protein sequence ID" value="CAA9212600.1"/>
    <property type="molecule type" value="Genomic_DNA"/>
</dbReference>
<dbReference type="InterPro" id="IPR010323">
    <property type="entry name" value="DUF924"/>
</dbReference>
<organism evidence="1">
    <name type="scientific">uncultured Acetobacteraceae bacterium</name>
    <dbReference type="NCBI Taxonomy" id="169975"/>
    <lineage>
        <taxon>Bacteria</taxon>
        <taxon>Pseudomonadati</taxon>
        <taxon>Pseudomonadota</taxon>
        <taxon>Alphaproteobacteria</taxon>
        <taxon>Acetobacterales</taxon>
        <taxon>Acetobacteraceae</taxon>
        <taxon>environmental samples</taxon>
    </lineage>
</organism>
<evidence type="ECO:0008006" key="2">
    <source>
        <dbReference type="Google" id="ProtNLM"/>
    </source>
</evidence>
<gene>
    <name evidence="1" type="ORF">AVDCRST_MAG08-207</name>
</gene>
<dbReference type="Gene3D" id="1.25.40.10">
    <property type="entry name" value="Tetratricopeptide repeat domain"/>
    <property type="match status" value="1"/>
</dbReference>
<name>A0A6J4H4J5_9PROT</name>
<dbReference type="AlphaFoldDB" id="A0A6J4H4J5"/>
<dbReference type="SUPFAM" id="SSF48452">
    <property type="entry name" value="TPR-like"/>
    <property type="match status" value="1"/>
</dbReference>
<dbReference type="Pfam" id="PF06041">
    <property type="entry name" value="DUF924"/>
    <property type="match status" value="1"/>
</dbReference>